<dbReference type="FunFam" id="1.10.45.10:FF:000001">
    <property type="entry name" value="D-lactate dehydrogenase mitochondrial"/>
    <property type="match status" value="1"/>
</dbReference>
<keyword evidence="5" id="KW-0560">Oxidoreductase</keyword>
<keyword evidence="4" id="KW-0274">FAD</keyword>
<dbReference type="PANTHER" id="PTHR11748">
    <property type="entry name" value="D-LACTATE DEHYDROGENASE"/>
    <property type="match status" value="1"/>
</dbReference>
<organism evidence="7 8">
    <name type="scientific">Symbiochloris irregularis</name>
    <dbReference type="NCBI Taxonomy" id="706552"/>
    <lineage>
        <taxon>Eukaryota</taxon>
        <taxon>Viridiplantae</taxon>
        <taxon>Chlorophyta</taxon>
        <taxon>core chlorophytes</taxon>
        <taxon>Trebouxiophyceae</taxon>
        <taxon>Trebouxiales</taxon>
        <taxon>Trebouxiaceae</taxon>
        <taxon>Symbiochloris</taxon>
    </lineage>
</organism>
<evidence type="ECO:0000256" key="5">
    <source>
        <dbReference type="ARBA" id="ARBA00023002"/>
    </source>
</evidence>
<evidence type="ECO:0000256" key="3">
    <source>
        <dbReference type="ARBA" id="ARBA00022630"/>
    </source>
</evidence>
<reference evidence="7 8" key="1">
    <citation type="journal article" date="2024" name="Nat. Commun.">
        <title>Phylogenomics reveals the evolutionary origins of lichenization in chlorophyte algae.</title>
        <authorList>
            <person name="Puginier C."/>
            <person name="Libourel C."/>
            <person name="Otte J."/>
            <person name="Skaloud P."/>
            <person name="Haon M."/>
            <person name="Grisel S."/>
            <person name="Petersen M."/>
            <person name="Berrin J.G."/>
            <person name="Delaux P.M."/>
            <person name="Dal Grande F."/>
            <person name="Keller J."/>
        </authorList>
    </citation>
    <scope>NUCLEOTIDE SEQUENCE [LARGE SCALE GENOMIC DNA]</scope>
    <source>
        <strain evidence="7 8">SAG 2036</strain>
    </source>
</reference>
<dbReference type="GO" id="GO:0005739">
    <property type="term" value="C:mitochondrion"/>
    <property type="evidence" value="ECO:0007669"/>
    <property type="project" value="TreeGrafter"/>
</dbReference>
<comment type="caution">
    <text evidence="7">The sequence shown here is derived from an EMBL/GenBank/DDBJ whole genome shotgun (WGS) entry which is preliminary data.</text>
</comment>
<dbReference type="Pfam" id="PF02913">
    <property type="entry name" value="FAD-oxidase_C"/>
    <property type="match status" value="1"/>
</dbReference>
<dbReference type="GO" id="GO:1903457">
    <property type="term" value="P:lactate catabolic process"/>
    <property type="evidence" value="ECO:0007669"/>
    <property type="project" value="TreeGrafter"/>
</dbReference>
<dbReference type="Proteomes" id="UP001465755">
    <property type="component" value="Unassembled WGS sequence"/>
</dbReference>
<dbReference type="GO" id="GO:0008720">
    <property type="term" value="F:D-lactate dehydrogenase (NAD+) activity"/>
    <property type="evidence" value="ECO:0007669"/>
    <property type="project" value="TreeGrafter"/>
</dbReference>
<evidence type="ECO:0000313" key="8">
    <source>
        <dbReference type="Proteomes" id="UP001465755"/>
    </source>
</evidence>
<comment type="similarity">
    <text evidence="2">Belongs to the FAD-binding oxidoreductase/transferase type 4 family.</text>
</comment>
<dbReference type="AlphaFoldDB" id="A0AAW1P0X0"/>
<dbReference type="GO" id="GO:0004458">
    <property type="term" value="F:D-lactate dehydrogenase (cytochrome) activity"/>
    <property type="evidence" value="ECO:0007669"/>
    <property type="project" value="TreeGrafter"/>
</dbReference>
<feature type="domain" description="FAD-binding oxidoreductase/transferase type 4 C-terminal" evidence="6">
    <location>
        <begin position="19"/>
        <end position="78"/>
    </location>
</feature>
<dbReference type="SUPFAM" id="SSF55103">
    <property type="entry name" value="FAD-linked oxidases, C-terminal domain"/>
    <property type="match status" value="1"/>
</dbReference>
<keyword evidence="3" id="KW-0285">Flavoprotein</keyword>
<dbReference type="InterPro" id="IPR016171">
    <property type="entry name" value="Vanillyl_alc_oxidase_C-sub2"/>
</dbReference>
<evidence type="ECO:0000313" key="7">
    <source>
        <dbReference type="EMBL" id="KAK9802573.1"/>
    </source>
</evidence>
<evidence type="ECO:0000256" key="1">
    <source>
        <dbReference type="ARBA" id="ARBA00001974"/>
    </source>
</evidence>
<accession>A0AAW1P0X0</accession>
<dbReference type="PANTHER" id="PTHR11748:SF111">
    <property type="entry name" value="D-LACTATE DEHYDROGENASE, MITOCHONDRIAL-RELATED"/>
    <property type="match status" value="1"/>
</dbReference>
<evidence type="ECO:0000259" key="6">
    <source>
        <dbReference type="Pfam" id="PF02913"/>
    </source>
</evidence>
<dbReference type="InterPro" id="IPR004113">
    <property type="entry name" value="FAD-bd_oxidored_4_C"/>
</dbReference>
<dbReference type="GO" id="GO:0050660">
    <property type="term" value="F:flavin adenine dinucleotide binding"/>
    <property type="evidence" value="ECO:0007669"/>
    <property type="project" value="InterPro"/>
</dbReference>
<protein>
    <recommendedName>
        <fullName evidence="6">FAD-binding oxidoreductase/transferase type 4 C-terminal domain-containing protein</fullName>
    </recommendedName>
</protein>
<evidence type="ECO:0000256" key="2">
    <source>
        <dbReference type="ARBA" id="ARBA00008000"/>
    </source>
</evidence>
<gene>
    <name evidence="7" type="ORF">WJX73_006154</name>
</gene>
<keyword evidence="8" id="KW-1185">Reference proteome</keyword>
<comment type="cofactor">
    <cofactor evidence="1">
        <name>FAD</name>
        <dbReference type="ChEBI" id="CHEBI:57692"/>
    </cofactor>
</comment>
<dbReference type="InterPro" id="IPR016164">
    <property type="entry name" value="FAD-linked_Oxase-like_C"/>
</dbReference>
<evidence type="ECO:0000256" key="4">
    <source>
        <dbReference type="ARBA" id="ARBA00022827"/>
    </source>
</evidence>
<dbReference type="Gene3D" id="1.10.45.10">
    <property type="entry name" value="Vanillyl-alcohol Oxidase, Chain A, domain 4"/>
    <property type="match status" value="1"/>
</dbReference>
<name>A0AAW1P0X0_9CHLO</name>
<proteinExistence type="inferred from homology"/>
<sequence length="85" mass="9151">MIESVVVHDQELGLYAPMAFDKLVRLALSVGGTCTGEHGVGWGKLPFLLEEHGLESLKAMHAIKSALDPLNIMNPGKLGSPIWTL</sequence>
<dbReference type="EMBL" id="JALJOQ010000071">
    <property type="protein sequence ID" value="KAK9802573.1"/>
    <property type="molecule type" value="Genomic_DNA"/>
</dbReference>